<reference evidence="1 2" key="1">
    <citation type="submission" date="2018-05" db="EMBL/GenBank/DDBJ databases">
        <title>Genomic Encyclopedia of Type Strains, Phase IV (KMG-IV): sequencing the most valuable type-strain genomes for metagenomic binning, comparative biology and taxonomic classification.</title>
        <authorList>
            <person name="Goeker M."/>
        </authorList>
    </citation>
    <scope>NUCLEOTIDE SEQUENCE [LARGE SCALE GENOMIC DNA]</scope>
    <source>
        <strain evidence="1 2">DSM 16791</strain>
    </source>
</reference>
<dbReference type="Proteomes" id="UP000246352">
    <property type="component" value="Unassembled WGS sequence"/>
</dbReference>
<proteinExistence type="predicted"/>
<evidence type="ECO:0000313" key="2">
    <source>
        <dbReference type="Proteomes" id="UP000246352"/>
    </source>
</evidence>
<evidence type="ECO:0000313" key="1">
    <source>
        <dbReference type="EMBL" id="PWW01662.1"/>
    </source>
</evidence>
<name>A0A317PL49_9HYPH</name>
<dbReference type="AlphaFoldDB" id="A0A317PL49"/>
<dbReference type="EMBL" id="QGTR01000002">
    <property type="protein sequence ID" value="PWW01662.1"/>
    <property type="molecule type" value="Genomic_DNA"/>
</dbReference>
<organism evidence="1 2">
    <name type="scientific">Hoeflea marina</name>
    <dbReference type="NCBI Taxonomy" id="274592"/>
    <lineage>
        <taxon>Bacteria</taxon>
        <taxon>Pseudomonadati</taxon>
        <taxon>Pseudomonadota</taxon>
        <taxon>Alphaproteobacteria</taxon>
        <taxon>Hyphomicrobiales</taxon>
        <taxon>Rhizobiaceae</taxon>
        <taxon>Hoeflea</taxon>
    </lineage>
</organism>
<protein>
    <submittedName>
        <fullName evidence="1">Uncharacterized protein DUF1488</fullName>
    </submittedName>
</protein>
<dbReference type="InterPro" id="IPR009962">
    <property type="entry name" value="DUF1488"/>
</dbReference>
<sequence>MGLQFPNRSRSLDNDGLAIRFSGYDGMFEIRFSMDLVTLERLTGAPAAADDASLTAFDGIRTKVETVAIKTYQRSRKSSYRLAASDFGY</sequence>
<keyword evidence="2" id="KW-1185">Reference proteome</keyword>
<dbReference type="RefSeq" id="WP_110031444.1">
    <property type="nucleotide sequence ID" value="NZ_QGTR01000002.1"/>
</dbReference>
<gene>
    <name evidence="1" type="ORF">DFR52_102325</name>
</gene>
<dbReference type="Pfam" id="PF07369">
    <property type="entry name" value="DUF1488"/>
    <property type="match status" value="1"/>
</dbReference>
<comment type="caution">
    <text evidence="1">The sequence shown here is derived from an EMBL/GenBank/DDBJ whole genome shotgun (WGS) entry which is preliminary data.</text>
</comment>
<accession>A0A317PL49</accession>
<dbReference type="OrthoDB" id="7360668at2"/>